<dbReference type="InterPro" id="IPR000792">
    <property type="entry name" value="Tscrpt_reg_LuxR_C"/>
</dbReference>
<sequence length="227" mass="25545">MTDRLHHKVRILVAENFDLIRIGLRTLFKDHASVHLVAETSDIANLFALVAEHRPDVALIDWQLSESVDAEHICKLTRLHPQTKVLAFSDCISEPINLLAFHSGASGIISKHHSSQVLLNAIHAIHAGKTWFNRDTAGPEQQQEQSSSDPQAEIRCNDSIWAHPKFSNCERRIAFLATQGLSAKEISIRLDITEKTVRNQLSAIYRKTGVKKQIELCLIASQFDLFK</sequence>
<dbReference type="InterPro" id="IPR016032">
    <property type="entry name" value="Sig_transdc_resp-reg_C-effctor"/>
</dbReference>
<dbReference type="PROSITE" id="PS50043">
    <property type="entry name" value="HTH_LUXR_2"/>
    <property type="match status" value="1"/>
</dbReference>
<accession>A0A1H8J1D1</accession>
<dbReference type="InterPro" id="IPR001789">
    <property type="entry name" value="Sig_transdc_resp-reg_receiver"/>
</dbReference>
<dbReference type="EMBL" id="FODO01000001">
    <property type="protein sequence ID" value="SEN74542.1"/>
    <property type="molecule type" value="Genomic_DNA"/>
</dbReference>
<dbReference type="STRING" id="42354.SAMN05216333_10165"/>
<dbReference type="InterPro" id="IPR039420">
    <property type="entry name" value="WalR-like"/>
</dbReference>
<organism evidence="6 7">
    <name type="scientific">Nitrosomonas oligotropha</name>
    <dbReference type="NCBI Taxonomy" id="42354"/>
    <lineage>
        <taxon>Bacteria</taxon>
        <taxon>Pseudomonadati</taxon>
        <taxon>Pseudomonadota</taxon>
        <taxon>Betaproteobacteria</taxon>
        <taxon>Nitrosomonadales</taxon>
        <taxon>Nitrosomonadaceae</taxon>
        <taxon>Nitrosomonas</taxon>
    </lineage>
</organism>
<dbReference type="InterPro" id="IPR058245">
    <property type="entry name" value="NreC/VraR/RcsB-like_REC"/>
</dbReference>
<dbReference type="PRINTS" id="PR00038">
    <property type="entry name" value="HTHLUXR"/>
</dbReference>
<dbReference type="GO" id="GO:0000160">
    <property type="term" value="P:phosphorelay signal transduction system"/>
    <property type="evidence" value="ECO:0007669"/>
    <property type="project" value="InterPro"/>
</dbReference>
<evidence type="ECO:0000259" key="4">
    <source>
        <dbReference type="PROSITE" id="PS50043"/>
    </source>
</evidence>
<dbReference type="OrthoDB" id="9794397at2"/>
<dbReference type="CDD" id="cd06170">
    <property type="entry name" value="LuxR_C_like"/>
    <property type="match status" value="1"/>
</dbReference>
<dbReference type="AlphaFoldDB" id="A0A1H8J1D1"/>
<dbReference type="Pfam" id="PF00196">
    <property type="entry name" value="GerE"/>
    <property type="match status" value="1"/>
</dbReference>
<proteinExistence type="predicted"/>
<name>A0A1H8J1D1_9PROT</name>
<feature type="domain" description="Response regulatory" evidence="5">
    <location>
        <begin position="10"/>
        <end position="126"/>
    </location>
</feature>
<keyword evidence="7" id="KW-1185">Reference proteome</keyword>
<dbReference type="SMART" id="SM00448">
    <property type="entry name" value="REC"/>
    <property type="match status" value="1"/>
</dbReference>
<keyword evidence="2" id="KW-0238">DNA-binding</keyword>
<dbReference type="InterPro" id="IPR011006">
    <property type="entry name" value="CheY-like_superfamily"/>
</dbReference>
<dbReference type="PANTHER" id="PTHR43214">
    <property type="entry name" value="TWO-COMPONENT RESPONSE REGULATOR"/>
    <property type="match status" value="1"/>
</dbReference>
<keyword evidence="1 3" id="KW-0597">Phosphoprotein</keyword>
<feature type="modified residue" description="4-aspartylphosphate" evidence="3">
    <location>
        <position position="61"/>
    </location>
</feature>
<gene>
    <name evidence="6" type="ORF">SAMN05216333_10165</name>
</gene>
<reference evidence="7" key="1">
    <citation type="submission" date="2016-10" db="EMBL/GenBank/DDBJ databases">
        <authorList>
            <person name="Varghese N."/>
            <person name="Submissions S."/>
        </authorList>
    </citation>
    <scope>NUCLEOTIDE SEQUENCE [LARGE SCALE GENOMIC DNA]</scope>
    <source>
        <strain evidence="7">Nm76</strain>
    </source>
</reference>
<dbReference type="SUPFAM" id="SSF52172">
    <property type="entry name" value="CheY-like"/>
    <property type="match status" value="1"/>
</dbReference>
<dbReference type="PROSITE" id="PS00622">
    <property type="entry name" value="HTH_LUXR_1"/>
    <property type="match status" value="1"/>
</dbReference>
<evidence type="ECO:0000313" key="6">
    <source>
        <dbReference type="EMBL" id="SEN74542.1"/>
    </source>
</evidence>
<dbReference type="SUPFAM" id="SSF46894">
    <property type="entry name" value="C-terminal effector domain of the bipartite response regulators"/>
    <property type="match status" value="1"/>
</dbReference>
<dbReference type="PROSITE" id="PS50110">
    <property type="entry name" value="RESPONSE_REGULATORY"/>
    <property type="match status" value="1"/>
</dbReference>
<dbReference type="GO" id="GO:0006355">
    <property type="term" value="P:regulation of DNA-templated transcription"/>
    <property type="evidence" value="ECO:0007669"/>
    <property type="project" value="InterPro"/>
</dbReference>
<dbReference type="Proteomes" id="UP000198814">
    <property type="component" value="Unassembled WGS sequence"/>
</dbReference>
<evidence type="ECO:0000259" key="5">
    <source>
        <dbReference type="PROSITE" id="PS50110"/>
    </source>
</evidence>
<evidence type="ECO:0000256" key="2">
    <source>
        <dbReference type="ARBA" id="ARBA00023125"/>
    </source>
</evidence>
<dbReference type="RefSeq" id="WP_090315145.1">
    <property type="nucleotide sequence ID" value="NZ_FNOE01000001.1"/>
</dbReference>
<dbReference type="GO" id="GO:0003677">
    <property type="term" value="F:DNA binding"/>
    <property type="evidence" value="ECO:0007669"/>
    <property type="project" value="UniProtKB-KW"/>
</dbReference>
<protein>
    <submittedName>
        <fullName evidence="6">Two component transcriptional regulator, LuxR family</fullName>
    </submittedName>
</protein>
<evidence type="ECO:0000313" key="7">
    <source>
        <dbReference type="Proteomes" id="UP000198814"/>
    </source>
</evidence>
<evidence type="ECO:0000256" key="1">
    <source>
        <dbReference type="ARBA" id="ARBA00022553"/>
    </source>
</evidence>
<evidence type="ECO:0000256" key="3">
    <source>
        <dbReference type="PROSITE-ProRule" id="PRU00169"/>
    </source>
</evidence>
<dbReference type="Gene3D" id="3.40.50.2300">
    <property type="match status" value="1"/>
</dbReference>
<feature type="domain" description="HTH luxR-type" evidence="4">
    <location>
        <begin position="159"/>
        <end position="224"/>
    </location>
</feature>
<dbReference type="Pfam" id="PF00072">
    <property type="entry name" value="Response_reg"/>
    <property type="match status" value="1"/>
</dbReference>
<dbReference type="SMART" id="SM00421">
    <property type="entry name" value="HTH_LUXR"/>
    <property type="match status" value="1"/>
</dbReference>
<dbReference type="CDD" id="cd17535">
    <property type="entry name" value="REC_NarL-like"/>
    <property type="match status" value="1"/>
</dbReference>